<keyword evidence="6 7" id="KW-0472">Membrane</keyword>
<dbReference type="EMBL" id="JACOPP010000024">
    <property type="protein sequence ID" value="MBC5734772.1"/>
    <property type="molecule type" value="Genomic_DNA"/>
</dbReference>
<protein>
    <submittedName>
        <fullName evidence="9">TRAP transporter large permease</fullName>
    </submittedName>
</protein>
<keyword evidence="3" id="KW-0997">Cell inner membrane</keyword>
<dbReference type="RefSeq" id="WP_186908598.1">
    <property type="nucleotide sequence ID" value="NZ_JACOPP010000024.1"/>
</dbReference>
<dbReference type="InterPro" id="IPR010656">
    <property type="entry name" value="DctM"/>
</dbReference>
<accession>A0A8J6JGC7</accession>
<dbReference type="GO" id="GO:0022857">
    <property type="term" value="F:transmembrane transporter activity"/>
    <property type="evidence" value="ECO:0007669"/>
    <property type="project" value="TreeGrafter"/>
</dbReference>
<feature type="domain" description="TRAP C4-dicarboxylate transport system permease DctM subunit" evidence="8">
    <location>
        <begin position="8"/>
        <end position="425"/>
    </location>
</feature>
<evidence type="ECO:0000256" key="7">
    <source>
        <dbReference type="SAM" id="Phobius"/>
    </source>
</evidence>
<feature type="transmembrane region" description="Helical" evidence="7">
    <location>
        <begin position="326"/>
        <end position="354"/>
    </location>
</feature>
<comment type="caution">
    <text evidence="9">The sequence shown here is derived from an EMBL/GenBank/DDBJ whole genome shotgun (WGS) entry which is preliminary data.</text>
</comment>
<feature type="transmembrane region" description="Helical" evidence="7">
    <location>
        <begin position="135"/>
        <end position="159"/>
    </location>
</feature>
<keyword evidence="2" id="KW-1003">Cell membrane</keyword>
<feature type="transmembrane region" description="Helical" evidence="7">
    <location>
        <begin position="93"/>
        <end position="123"/>
    </location>
</feature>
<feature type="transmembrane region" description="Helical" evidence="7">
    <location>
        <begin position="224"/>
        <end position="245"/>
    </location>
</feature>
<evidence type="ECO:0000256" key="2">
    <source>
        <dbReference type="ARBA" id="ARBA00022475"/>
    </source>
</evidence>
<evidence type="ECO:0000313" key="9">
    <source>
        <dbReference type="EMBL" id="MBC5734772.1"/>
    </source>
</evidence>
<dbReference type="PIRSF" id="PIRSF006066">
    <property type="entry name" value="HI0050"/>
    <property type="match status" value="1"/>
</dbReference>
<evidence type="ECO:0000313" key="10">
    <source>
        <dbReference type="Proteomes" id="UP000661435"/>
    </source>
</evidence>
<evidence type="ECO:0000259" key="8">
    <source>
        <dbReference type="Pfam" id="PF06808"/>
    </source>
</evidence>
<name>A0A8J6JGC7_9FIRM</name>
<keyword evidence="5 7" id="KW-1133">Transmembrane helix</keyword>
<dbReference type="PANTHER" id="PTHR33362:SF2">
    <property type="entry name" value="TRAP TRANSPORTER LARGE PERMEASE PROTEIN"/>
    <property type="match status" value="1"/>
</dbReference>
<keyword evidence="10" id="KW-1185">Reference proteome</keyword>
<evidence type="ECO:0000256" key="3">
    <source>
        <dbReference type="ARBA" id="ARBA00022519"/>
    </source>
</evidence>
<feature type="transmembrane region" description="Helical" evidence="7">
    <location>
        <begin position="407"/>
        <end position="424"/>
    </location>
</feature>
<keyword evidence="4 7" id="KW-0812">Transmembrane</keyword>
<evidence type="ECO:0000256" key="1">
    <source>
        <dbReference type="ARBA" id="ARBA00004429"/>
    </source>
</evidence>
<feature type="transmembrane region" description="Helical" evidence="7">
    <location>
        <begin position="251"/>
        <end position="268"/>
    </location>
</feature>
<feature type="transmembrane region" description="Helical" evidence="7">
    <location>
        <begin position="47"/>
        <end position="66"/>
    </location>
</feature>
<evidence type="ECO:0000256" key="6">
    <source>
        <dbReference type="ARBA" id="ARBA00023136"/>
    </source>
</evidence>
<dbReference type="Pfam" id="PF06808">
    <property type="entry name" value="DctM"/>
    <property type="match status" value="1"/>
</dbReference>
<feature type="transmembrane region" description="Helical" evidence="7">
    <location>
        <begin position="6"/>
        <end position="35"/>
    </location>
</feature>
<dbReference type="Proteomes" id="UP000661435">
    <property type="component" value="Unassembled WGS sequence"/>
</dbReference>
<dbReference type="PANTHER" id="PTHR33362">
    <property type="entry name" value="SIALIC ACID TRAP TRANSPORTER PERMEASE PROTEIN SIAT-RELATED"/>
    <property type="match status" value="1"/>
</dbReference>
<feature type="transmembrane region" description="Helical" evidence="7">
    <location>
        <begin position="366"/>
        <end position="387"/>
    </location>
</feature>
<organism evidence="9 10">
    <name type="scientific">Lawsonibacter hominis</name>
    <dbReference type="NCBI Taxonomy" id="2763053"/>
    <lineage>
        <taxon>Bacteria</taxon>
        <taxon>Bacillati</taxon>
        <taxon>Bacillota</taxon>
        <taxon>Clostridia</taxon>
        <taxon>Eubacteriales</taxon>
        <taxon>Oscillospiraceae</taxon>
        <taxon>Lawsonibacter</taxon>
    </lineage>
</organism>
<evidence type="ECO:0000256" key="4">
    <source>
        <dbReference type="ARBA" id="ARBA00022692"/>
    </source>
</evidence>
<reference evidence="9" key="1">
    <citation type="submission" date="2020-08" db="EMBL/GenBank/DDBJ databases">
        <title>Genome public.</title>
        <authorList>
            <person name="Liu C."/>
            <person name="Sun Q."/>
        </authorList>
    </citation>
    <scope>NUCLEOTIDE SEQUENCE</scope>
    <source>
        <strain evidence="9">NSJ-51</strain>
    </source>
</reference>
<proteinExistence type="predicted"/>
<comment type="subcellular location">
    <subcellularLocation>
        <location evidence="1">Cell inner membrane</location>
        <topology evidence="1">Multi-pass membrane protein</topology>
    </subcellularLocation>
</comment>
<dbReference type="GO" id="GO:0005886">
    <property type="term" value="C:plasma membrane"/>
    <property type="evidence" value="ECO:0007669"/>
    <property type="project" value="UniProtKB-SubCell"/>
</dbReference>
<gene>
    <name evidence="9" type="ORF">H8S57_13720</name>
</gene>
<feature type="transmembrane region" description="Helical" evidence="7">
    <location>
        <begin position="289"/>
        <end position="306"/>
    </location>
</feature>
<sequence>MNSVALFFILAVVLLVIGVPVATTLGLSSVIFIILEGIPTSTVIQRMFAGVDVVALMCIPFFILAGDLMAKGGIAKRLVRVANLVVGNITGGLAYVTIIVCALFAAMTGSAMACCVTVGAIMIPFMDEAGYDRSFSAAIVAAGSVLGPIIPPSTAMIIYAANTNTSISSLYLMGIPAGLILALGLCVLSFFYCKKRGYKGLSKTACLNMGEGEKLTGSKVFKTVVGAIPALGSPVIILGAIFSGFCTPTEASVIAVIYSFIIGIFVYRELKIRDIGKVLLGSAKSTAKVMYIVAAAGLFAWVISYARVPQIILDVLMSISDSRAVLYFIMIAVLLVMGCLMDATPIMLITIPIFLPICNAVGINALHFGICMCVAVCIGFVTPPFGTCLFTAMDVAKVSMTNLVKKIFPFVLLMIAILFLLVYVEPLTMFVV</sequence>
<dbReference type="NCBIfam" id="TIGR00786">
    <property type="entry name" value="dctM"/>
    <property type="match status" value="1"/>
</dbReference>
<dbReference type="InterPro" id="IPR004681">
    <property type="entry name" value="TRAP_DctM"/>
</dbReference>
<evidence type="ECO:0000256" key="5">
    <source>
        <dbReference type="ARBA" id="ARBA00022989"/>
    </source>
</evidence>
<dbReference type="AlphaFoldDB" id="A0A8J6JGC7"/>
<feature type="transmembrane region" description="Helical" evidence="7">
    <location>
        <begin position="171"/>
        <end position="193"/>
    </location>
</feature>